<evidence type="ECO:0000313" key="5">
    <source>
        <dbReference type="Proteomes" id="UP000588098"/>
    </source>
</evidence>
<accession>A0A7W9Q5G8</accession>
<dbReference type="Pfam" id="PF01464">
    <property type="entry name" value="SLT"/>
    <property type="match status" value="1"/>
</dbReference>
<evidence type="ECO:0000256" key="2">
    <source>
        <dbReference type="SAM" id="SignalP"/>
    </source>
</evidence>
<evidence type="ECO:0000256" key="1">
    <source>
        <dbReference type="SAM" id="MobiDB-lite"/>
    </source>
</evidence>
<dbReference type="InterPro" id="IPR023346">
    <property type="entry name" value="Lysozyme-like_dom_sf"/>
</dbReference>
<dbReference type="SUPFAM" id="SSF53955">
    <property type="entry name" value="Lysozyme-like"/>
    <property type="match status" value="1"/>
</dbReference>
<comment type="caution">
    <text evidence="4">The sequence shown here is derived from an EMBL/GenBank/DDBJ whole genome shotgun (WGS) entry which is preliminary data.</text>
</comment>
<feature type="signal peptide" evidence="2">
    <location>
        <begin position="1"/>
        <end position="34"/>
    </location>
</feature>
<gene>
    <name evidence="4" type="ORF">FHS42_000747</name>
</gene>
<dbReference type="EMBL" id="JACHJL010000001">
    <property type="protein sequence ID" value="MBB5933729.1"/>
    <property type="molecule type" value="Genomic_DNA"/>
</dbReference>
<evidence type="ECO:0000313" key="4">
    <source>
        <dbReference type="EMBL" id="MBB5933729.1"/>
    </source>
</evidence>
<dbReference type="Gene3D" id="1.10.530.10">
    <property type="match status" value="1"/>
</dbReference>
<feature type="chain" id="PRO_5039663756" evidence="2">
    <location>
        <begin position="35"/>
        <end position="255"/>
    </location>
</feature>
<dbReference type="RefSeq" id="WP_184568973.1">
    <property type="nucleotide sequence ID" value="NZ_JACHJL010000001.1"/>
</dbReference>
<feature type="region of interest" description="Disordered" evidence="1">
    <location>
        <begin position="114"/>
        <end position="143"/>
    </location>
</feature>
<feature type="domain" description="Transglycosylase SLT" evidence="3">
    <location>
        <begin position="181"/>
        <end position="250"/>
    </location>
</feature>
<dbReference type="Proteomes" id="UP000588098">
    <property type="component" value="Unassembled WGS sequence"/>
</dbReference>
<name>A0A7W9Q5G8_9ACTN</name>
<keyword evidence="2" id="KW-0732">Signal</keyword>
<reference evidence="4 5" key="1">
    <citation type="submission" date="2020-08" db="EMBL/GenBank/DDBJ databases">
        <title>Genomic Encyclopedia of Type Strains, Phase III (KMG-III): the genomes of soil and plant-associated and newly described type strains.</title>
        <authorList>
            <person name="Whitman W."/>
        </authorList>
    </citation>
    <scope>NUCLEOTIDE SEQUENCE [LARGE SCALE GENOMIC DNA]</scope>
    <source>
        <strain evidence="4 5">CECT 8305</strain>
    </source>
</reference>
<evidence type="ECO:0000259" key="3">
    <source>
        <dbReference type="Pfam" id="PF01464"/>
    </source>
</evidence>
<sequence length="255" mass="26777">MPVPSIRGYHRLPKTHKFSTAGIAAAGAVALAFAVVPGQSDAKPNSTALSAQPVALAQAAFGGKALHSSLTQQSQTAQKQAKTEAIARKTAAVNAEQKATADALKSRQVKAAADMKAAKERTAGQSAAKERSGKTASRSAARLPVPTTYADNLDGWIKESLSILQKKGIPASYEGIHRNVMRESSGDPQAMNDWDVNAVAGIPSKGLLQVIPPTFKAFHVEGTSWNIYDPVANITAACNYAAQKYGSMDNVDSAY</sequence>
<keyword evidence="5" id="KW-1185">Reference proteome</keyword>
<protein>
    <submittedName>
        <fullName evidence="4">SLT domain-containing protein</fullName>
    </submittedName>
</protein>
<organism evidence="4 5">
    <name type="scientific">Streptomyces zagrosensis</name>
    <dbReference type="NCBI Taxonomy" id="1042984"/>
    <lineage>
        <taxon>Bacteria</taxon>
        <taxon>Bacillati</taxon>
        <taxon>Actinomycetota</taxon>
        <taxon>Actinomycetes</taxon>
        <taxon>Kitasatosporales</taxon>
        <taxon>Streptomycetaceae</taxon>
        <taxon>Streptomyces</taxon>
    </lineage>
</organism>
<dbReference type="AlphaFoldDB" id="A0A7W9Q5G8"/>
<dbReference type="InterPro" id="IPR008258">
    <property type="entry name" value="Transglycosylase_SLT_dom_1"/>
</dbReference>
<feature type="compositionally biased region" description="Basic and acidic residues" evidence="1">
    <location>
        <begin position="116"/>
        <end position="133"/>
    </location>
</feature>
<proteinExistence type="predicted"/>